<sequence length="147" mass="16622">MMKTLEQILEGHKTGTLSAALDGRDLTRLAQFLTVEQIESLGLSFKSPEKRESHVPVEFTKENILKQLEKDVAFGFEKALNRRGISSGLMYEVVQMWNCILEEGLEDFDSYAMYGLPLFKATAVKYGFDNPIGDDTGAEDHYEEQGY</sequence>
<evidence type="ECO:0000313" key="1">
    <source>
        <dbReference type="EMBL" id="QGF20682.1"/>
    </source>
</evidence>
<dbReference type="Proteomes" id="UP000331412">
    <property type="component" value="Segment"/>
</dbReference>
<accession>A0A5Q2F2T1</accession>
<keyword evidence="2" id="KW-1185">Reference proteome</keyword>
<organism evidence="1 2">
    <name type="scientific">Klebsiella phage UPM 2146</name>
    <dbReference type="NCBI Taxonomy" id="2847816"/>
    <lineage>
        <taxon>Viruses</taxon>
        <taxon>Duplodnaviria</taxon>
        <taxon>Heunggongvirae</taxon>
        <taxon>Uroviricota</taxon>
        <taxon>Caudoviricetes</taxon>
        <taxon>Pantevenvirales</taxon>
        <taxon>Ackermannviridae</taxon>
        <taxon>Taipeivirus</taxon>
        <taxon>Taipeivirus UPM2146</taxon>
    </lineage>
</organism>
<name>A0A5Q2F2T1_9CAUD</name>
<dbReference type="EMBL" id="MN478483">
    <property type="protein sequence ID" value="QGF20682.1"/>
    <property type="molecule type" value="Genomic_DNA"/>
</dbReference>
<protein>
    <submittedName>
        <fullName evidence="1">Uncharacterized protein</fullName>
    </submittedName>
</protein>
<proteinExistence type="predicted"/>
<reference evidence="1 2" key="1">
    <citation type="submission" date="2019-09" db="EMBL/GenBank/DDBJ databases">
        <authorList>
            <person name="Assafiri O."/>
            <person name="Yusoff K."/>
            <person name="Song Ai Lian A."/>
            <person name="Hanish I."/>
            <person name="Geok Hun T."/>
        </authorList>
    </citation>
    <scope>NUCLEOTIDE SEQUENCE [LARGE SCALE GENOMIC DNA]</scope>
</reference>
<dbReference type="GeneID" id="55814125"/>
<dbReference type="RefSeq" id="YP_009884758.1">
    <property type="nucleotide sequence ID" value="NC_049472.1"/>
</dbReference>
<evidence type="ECO:0000313" key="2">
    <source>
        <dbReference type="Proteomes" id="UP000331412"/>
    </source>
</evidence>